<dbReference type="EMBL" id="HBEZ01038305">
    <property type="protein sequence ID" value="CAD8643379.1"/>
    <property type="molecule type" value="Transcribed_RNA"/>
</dbReference>
<reference evidence="2" key="1">
    <citation type="submission" date="2021-01" db="EMBL/GenBank/DDBJ databases">
        <authorList>
            <person name="Corre E."/>
            <person name="Pelletier E."/>
            <person name="Niang G."/>
            <person name="Scheremetjew M."/>
            <person name="Finn R."/>
            <person name="Kale V."/>
            <person name="Holt S."/>
            <person name="Cochrane G."/>
            <person name="Meng A."/>
            <person name="Brown T."/>
            <person name="Cohen L."/>
        </authorList>
    </citation>
    <scope>NUCLEOTIDE SEQUENCE</scope>
    <source>
        <strain evidence="2">CCAP979/52</strain>
    </source>
</reference>
<evidence type="ECO:0000256" key="1">
    <source>
        <dbReference type="SAM" id="MobiDB-lite"/>
    </source>
</evidence>
<gene>
    <name evidence="2" type="ORF">CCUR1050_LOCUS21063</name>
</gene>
<sequence>MSTMEWKKNTSRLNAQQSRNVLQNTTDEYSNNRNKLILKVRCKIGKTRLQLFKILCAKAKLKLDLNTWKSDQAIEANEKMSLDAEGVYPVVNLDGKVSRYYPATISNQLQLSCEALNAVLASYGVTGSSCWYKCQLRLSALLGTYPRVSSRFKAGQLDCQAPCGPNCQCEDLASPLDLEKSYTVAYQNNREMPMVAPRLSESEALPAAMEPSDAAPLTSRLAVDGGGNAPEPNDSVSVVGASNLELDARRKICRIMRGE</sequence>
<dbReference type="AlphaFoldDB" id="A0A7S0MJK1"/>
<proteinExistence type="predicted"/>
<feature type="compositionally biased region" description="Polar residues" evidence="1">
    <location>
        <begin position="11"/>
        <end position="25"/>
    </location>
</feature>
<organism evidence="2">
    <name type="scientific">Cryptomonas curvata</name>
    <dbReference type="NCBI Taxonomy" id="233186"/>
    <lineage>
        <taxon>Eukaryota</taxon>
        <taxon>Cryptophyceae</taxon>
        <taxon>Cryptomonadales</taxon>
        <taxon>Cryptomonadaceae</taxon>
        <taxon>Cryptomonas</taxon>
    </lineage>
</organism>
<name>A0A7S0MJK1_9CRYP</name>
<protein>
    <submittedName>
        <fullName evidence="2">Uncharacterized protein</fullName>
    </submittedName>
</protein>
<accession>A0A7S0MJK1</accession>
<feature type="region of interest" description="Disordered" evidence="1">
    <location>
        <begin position="1"/>
        <end position="25"/>
    </location>
</feature>
<evidence type="ECO:0000313" key="2">
    <source>
        <dbReference type="EMBL" id="CAD8643379.1"/>
    </source>
</evidence>